<feature type="active site" description="Proton donor" evidence="4">
    <location>
        <position position="338"/>
    </location>
</feature>
<dbReference type="InterPro" id="IPR000560">
    <property type="entry name" value="His_Pase_clade-2"/>
</dbReference>
<comment type="similarity">
    <text evidence="1">Belongs to the histidine acid phosphatase family.</text>
</comment>
<organism evidence="6 7">
    <name type="scientific">Hyphopichia burtonii NRRL Y-1933</name>
    <dbReference type="NCBI Taxonomy" id="984485"/>
    <lineage>
        <taxon>Eukaryota</taxon>
        <taxon>Fungi</taxon>
        <taxon>Dikarya</taxon>
        <taxon>Ascomycota</taxon>
        <taxon>Saccharomycotina</taxon>
        <taxon>Pichiomycetes</taxon>
        <taxon>Debaryomycetaceae</taxon>
        <taxon>Hyphopichia</taxon>
    </lineage>
</organism>
<dbReference type="RefSeq" id="XP_020078186.1">
    <property type="nucleotide sequence ID" value="XM_020220942.1"/>
</dbReference>
<feature type="disulfide bond" evidence="5">
    <location>
        <begin position="64"/>
        <end position="387"/>
    </location>
</feature>
<dbReference type="PIRSF" id="PIRSF000894">
    <property type="entry name" value="Acid_phosphatase"/>
    <property type="match status" value="1"/>
</dbReference>
<dbReference type="Gene3D" id="3.40.50.1240">
    <property type="entry name" value="Phosphoglycerate mutase-like"/>
    <property type="match status" value="1"/>
</dbReference>
<dbReference type="GO" id="GO:0003993">
    <property type="term" value="F:acid phosphatase activity"/>
    <property type="evidence" value="ECO:0007669"/>
    <property type="project" value="TreeGrafter"/>
</dbReference>
<dbReference type="EMBL" id="KV454539">
    <property type="protein sequence ID" value="ODV69119.1"/>
    <property type="molecule type" value="Genomic_DNA"/>
</dbReference>
<accession>A0A1E4RPC6</accession>
<keyword evidence="3" id="KW-0325">Glycoprotein</keyword>
<evidence type="ECO:0000256" key="4">
    <source>
        <dbReference type="PIRSR" id="PIRSR000894-1"/>
    </source>
</evidence>
<dbReference type="AlphaFoldDB" id="A0A1E4RPC6"/>
<reference evidence="7" key="1">
    <citation type="submission" date="2016-05" db="EMBL/GenBank/DDBJ databases">
        <title>Comparative genomics of biotechnologically important yeasts.</title>
        <authorList>
            <consortium name="DOE Joint Genome Institute"/>
            <person name="Riley R."/>
            <person name="Haridas S."/>
            <person name="Wolfe K.H."/>
            <person name="Lopes M.R."/>
            <person name="Hittinger C.T."/>
            <person name="Goker M."/>
            <person name="Salamov A."/>
            <person name="Wisecaver J."/>
            <person name="Long T.M."/>
            <person name="Aerts A.L."/>
            <person name="Barry K."/>
            <person name="Choi C."/>
            <person name="Clum A."/>
            <person name="Coughlan A.Y."/>
            <person name="Deshpande S."/>
            <person name="Douglass A.P."/>
            <person name="Hanson S.J."/>
            <person name="Klenk H.-P."/>
            <person name="Labutti K."/>
            <person name="Lapidus A."/>
            <person name="Lindquist E."/>
            <person name="Lipzen A."/>
            <person name="Meier-Kolthoff J.P."/>
            <person name="Ohm R.A."/>
            <person name="Otillar R.P."/>
            <person name="Pangilinan J."/>
            <person name="Peng Y."/>
            <person name="Rokas A."/>
            <person name="Rosa C.A."/>
            <person name="Scheuner C."/>
            <person name="Sibirny A.A."/>
            <person name="Slot J.C."/>
            <person name="Stielow J.B."/>
            <person name="Sun H."/>
            <person name="Kurtzman C.P."/>
            <person name="Blackwell M."/>
            <person name="Grigoriev I.V."/>
            <person name="Jeffries T.W."/>
        </authorList>
    </citation>
    <scope>NUCLEOTIDE SEQUENCE [LARGE SCALE GENOMIC DNA]</scope>
    <source>
        <strain evidence="7">NRRL Y-1933</strain>
    </source>
</reference>
<gene>
    <name evidence="6" type="ORF">HYPBUDRAFT_152296</name>
</gene>
<dbReference type="STRING" id="984485.A0A1E4RPC6"/>
<dbReference type="InterPro" id="IPR029033">
    <property type="entry name" value="His_PPase_superfam"/>
</dbReference>
<dbReference type="PROSITE" id="PS00616">
    <property type="entry name" value="HIS_ACID_PHOSPHAT_1"/>
    <property type="match status" value="1"/>
</dbReference>
<dbReference type="InterPro" id="IPR016274">
    <property type="entry name" value="Histidine_acid_Pase_euk"/>
</dbReference>
<evidence type="ECO:0000313" key="6">
    <source>
        <dbReference type="EMBL" id="ODV69119.1"/>
    </source>
</evidence>
<dbReference type="SUPFAM" id="SSF53254">
    <property type="entry name" value="Phosphoglycerate mutase-like"/>
    <property type="match status" value="1"/>
</dbReference>
<dbReference type="Pfam" id="PF00328">
    <property type="entry name" value="His_Phos_2"/>
    <property type="match status" value="1"/>
</dbReference>
<dbReference type="PANTHER" id="PTHR20963:SF18">
    <property type="entry name" value="ACID PHOSPHATASE PHO11-RELATED"/>
    <property type="match status" value="1"/>
</dbReference>
<feature type="disulfide bond" evidence="5">
    <location>
        <begin position="407"/>
        <end position="415"/>
    </location>
</feature>
<dbReference type="PROSITE" id="PS00778">
    <property type="entry name" value="HIS_ACID_PHOSPHAT_2"/>
    <property type="match status" value="1"/>
</dbReference>
<evidence type="ECO:0000256" key="5">
    <source>
        <dbReference type="PIRSR" id="PIRSR000894-2"/>
    </source>
</evidence>
<evidence type="ECO:0000256" key="2">
    <source>
        <dbReference type="ARBA" id="ARBA00022801"/>
    </source>
</evidence>
<evidence type="ECO:0000256" key="1">
    <source>
        <dbReference type="ARBA" id="ARBA00005375"/>
    </source>
</evidence>
<dbReference type="PANTHER" id="PTHR20963">
    <property type="entry name" value="MULTIPLE INOSITOL POLYPHOSPHATE PHOSPHATASE-RELATED"/>
    <property type="match status" value="1"/>
</dbReference>
<dbReference type="Proteomes" id="UP000095085">
    <property type="component" value="Unassembled WGS sequence"/>
</dbReference>
<evidence type="ECO:0000256" key="3">
    <source>
        <dbReference type="ARBA" id="ARBA00023180"/>
    </source>
</evidence>
<keyword evidence="5" id="KW-1015">Disulfide bond</keyword>
<dbReference type="CDD" id="cd07061">
    <property type="entry name" value="HP_HAP_like"/>
    <property type="match status" value="1"/>
</dbReference>
<dbReference type="GeneID" id="30995492"/>
<keyword evidence="7" id="KW-1185">Reference proteome</keyword>
<dbReference type="OrthoDB" id="6509975at2759"/>
<feature type="disulfide bond" evidence="5">
    <location>
        <begin position="261"/>
        <end position="274"/>
    </location>
</feature>
<name>A0A1E4RPC6_9ASCO</name>
<dbReference type="InterPro" id="IPR033379">
    <property type="entry name" value="Acid_Pase_AS"/>
</dbReference>
<keyword evidence="2" id="KW-0378">Hydrolase</keyword>
<proteinExistence type="inferred from homology"/>
<dbReference type="GO" id="GO:0009277">
    <property type="term" value="C:fungal-type cell wall"/>
    <property type="evidence" value="ECO:0007669"/>
    <property type="project" value="TreeGrafter"/>
</dbReference>
<sequence>MVSISKLLTSAFVIGTSPTNPHPQLAIPLQFQGDEYSAFKYFLGAGPYTTHSGYGIDPAVPSECELEQVQLLARHGERFPSHGEGQNYEKIMDKFHNYTNAFAGPLSFLNDYEYFVPAKELYDMETTASNSEGTFSGTNDAMRHGLYFRSRYESIYNSSQPLNVFTVNSFRVHQTADYFVRGFLGDDRSLPNWVVLSEEEDLGANSLTPKYSCSNYNHGKRNDLIGNYDSSYLKKILHRLIKDNQGLQLSTGDVDALFFWCAYETNVRGSLPFCNLFTNEEIIRHSYGNDLSRYYTYGNGNNISLWASSQLLNSSLTLLTQEDPPSNNGKIWLSFTHDTDIESFHASLGILQPKDHLPSDQIIFPSPYQVTSVVPQHARTYTEKYKCNGESYVRYLVNDAVIPIPNCTDGPGFSCKLQDFKNYVDQRIGDADYETMCDNQDSGRPPKLTFYWDYPDKNYTEPLDKTY</sequence>
<protein>
    <submittedName>
        <fullName evidence="6">Putative constitutive acid phosphatase</fullName>
    </submittedName>
</protein>
<evidence type="ECO:0000313" key="7">
    <source>
        <dbReference type="Proteomes" id="UP000095085"/>
    </source>
</evidence>
<feature type="active site" description="Nucleophile" evidence="4">
    <location>
        <position position="75"/>
    </location>
</feature>